<evidence type="ECO:0008006" key="3">
    <source>
        <dbReference type="Google" id="ProtNLM"/>
    </source>
</evidence>
<proteinExistence type="predicted"/>
<sequence>MSLFDDVAGAVMGKVMGGNQGGMAQIAMEMFNQHGGLNGVLDKFKQGGLGDLAASWVGTGANLPISADQISSVLGSGAIAEMAAKFGITPEVLSTQIAQHLPSVIDKMTPNGEVGADSGNLLSTVLGMLK</sequence>
<evidence type="ECO:0000313" key="2">
    <source>
        <dbReference type="Proteomes" id="UP000000383"/>
    </source>
</evidence>
<dbReference type="RefSeq" id="WP_013149403.1">
    <property type="nucleotide sequence ID" value="NC_014207.1"/>
</dbReference>
<evidence type="ECO:0000313" key="1">
    <source>
        <dbReference type="EMBL" id="ADI31098.1"/>
    </source>
</evidence>
<dbReference type="STRING" id="666681.M301_2744"/>
<dbReference type="Gene3D" id="1.10.10.690">
    <property type="entry name" value="YidB-like"/>
    <property type="match status" value="1"/>
</dbReference>
<dbReference type="Proteomes" id="UP000000383">
    <property type="component" value="Chromosome"/>
</dbReference>
<dbReference type="Pfam" id="PF20159">
    <property type="entry name" value="YidB"/>
    <property type="match status" value="1"/>
</dbReference>
<dbReference type="KEGG" id="meh:M301_2744"/>
<dbReference type="HOGENOM" id="CLU_084747_4_0_4"/>
<protein>
    <recommendedName>
        <fullName evidence="3">Ribosomal protein P2</fullName>
    </recommendedName>
</protein>
<dbReference type="SUPFAM" id="SSF140804">
    <property type="entry name" value="YidB-like"/>
    <property type="match status" value="1"/>
</dbReference>
<dbReference type="InterPro" id="IPR045372">
    <property type="entry name" value="YidB"/>
</dbReference>
<name>D7DP67_METV0</name>
<accession>D7DP67</accession>
<keyword evidence="2" id="KW-1185">Reference proteome</keyword>
<dbReference type="InterPro" id="IPR027405">
    <property type="entry name" value="YidB-like"/>
</dbReference>
<dbReference type="AlphaFoldDB" id="D7DP67"/>
<dbReference type="EMBL" id="CP002056">
    <property type="protein sequence ID" value="ADI31098.1"/>
    <property type="molecule type" value="Genomic_DNA"/>
</dbReference>
<dbReference type="OrthoDB" id="9795283at2"/>
<reference evidence="1 2" key="2">
    <citation type="journal article" date="2011" name="J. Bacteriol.">
        <title>Genomes of three methylotrophs from a single niche uncover genetic and metabolic divergence of Methylophilaceae.</title>
        <authorList>
            <person name="Lapidus A."/>
            <person name="Clum A."/>
            <person name="Labutti K."/>
            <person name="Kaluzhnaya M.G."/>
            <person name="Lim S."/>
            <person name="Beck D.A."/>
            <person name="Glavina Del Rio T."/>
            <person name="Nolan M."/>
            <person name="Mavromatis K."/>
            <person name="Huntemann M."/>
            <person name="Lucas S."/>
            <person name="Lidstrom M.E."/>
            <person name="Ivanova N."/>
            <person name="Chistoserdova L."/>
        </authorList>
    </citation>
    <scope>NUCLEOTIDE SEQUENCE [LARGE SCALE GENOMIC DNA]</scope>
    <source>
        <strain evidence="1 2">301</strain>
    </source>
</reference>
<dbReference type="eggNOG" id="COG3753">
    <property type="taxonomic scope" value="Bacteria"/>
</dbReference>
<organism evidence="1 2">
    <name type="scientific">Methylotenera versatilis (strain 301)</name>
    <dbReference type="NCBI Taxonomy" id="666681"/>
    <lineage>
        <taxon>Bacteria</taxon>
        <taxon>Pseudomonadati</taxon>
        <taxon>Pseudomonadota</taxon>
        <taxon>Betaproteobacteria</taxon>
        <taxon>Nitrosomonadales</taxon>
        <taxon>Methylophilaceae</taxon>
        <taxon>Methylotenera</taxon>
    </lineage>
</organism>
<gene>
    <name evidence="1" type="ordered locus">M301_2744</name>
</gene>
<reference evidence="2" key="1">
    <citation type="submission" date="2010-05" db="EMBL/GenBank/DDBJ databases">
        <title>Complete sequence of Methylotenera sp. 301.</title>
        <authorList>
            <person name="Lucas S."/>
            <person name="Copeland A."/>
            <person name="Lapidus A."/>
            <person name="Cheng J.-F."/>
            <person name="Bruce D."/>
            <person name="Goodwin L."/>
            <person name="Pitluck S."/>
            <person name="Clum A."/>
            <person name="Land M."/>
            <person name="Hauser L."/>
            <person name="Kyrpides N."/>
            <person name="Ivanova N."/>
            <person name="Chistoservova L."/>
            <person name="Kalyuzhnaya M."/>
            <person name="Woyke T."/>
        </authorList>
    </citation>
    <scope>NUCLEOTIDE SEQUENCE [LARGE SCALE GENOMIC DNA]</scope>
    <source>
        <strain evidence="2">301</strain>
    </source>
</reference>